<organism evidence="1 2">
    <name type="scientific">Oesophagostomum dentatum</name>
    <name type="common">Nodular worm</name>
    <dbReference type="NCBI Taxonomy" id="61180"/>
    <lineage>
        <taxon>Eukaryota</taxon>
        <taxon>Metazoa</taxon>
        <taxon>Ecdysozoa</taxon>
        <taxon>Nematoda</taxon>
        <taxon>Chromadorea</taxon>
        <taxon>Rhabditida</taxon>
        <taxon>Rhabditina</taxon>
        <taxon>Rhabditomorpha</taxon>
        <taxon>Strongyloidea</taxon>
        <taxon>Strongylidae</taxon>
        <taxon>Oesophagostomum</taxon>
    </lineage>
</organism>
<dbReference type="OrthoDB" id="5873540at2759"/>
<name>A0A0B1T771_OESDE</name>
<dbReference type="AlphaFoldDB" id="A0A0B1T771"/>
<dbReference type="Proteomes" id="UP000053660">
    <property type="component" value="Unassembled WGS sequence"/>
</dbReference>
<proteinExistence type="predicted"/>
<dbReference type="EMBL" id="KN551646">
    <property type="protein sequence ID" value="KHJ92001.1"/>
    <property type="molecule type" value="Genomic_DNA"/>
</dbReference>
<dbReference type="PANTHER" id="PTHR31751">
    <property type="entry name" value="SI:CH211-108C17.2-RELATED-RELATED"/>
    <property type="match status" value="1"/>
</dbReference>
<evidence type="ECO:0000313" key="1">
    <source>
        <dbReference type="EMBL" id="KHJ92001.1"/>
    </source>
</evidence>
<reference evidence="1 2" key="1">
    <citation type="submission" date="2014-03" db="EMBL/GenBank/DDBJ databases">
        <title>Draft genome of the hookworm Oesophagostomum dentatum.</title>
        <authorList>
            <person name="Mitreva M."/>
        </authorList>
    </citation>
    <scope>NUCLEOTIDE SEQUENCE [LARGE SCALE GENOMIC DNA]</scope>
    <source>
        <strain evidence="1 2">OD-Hann</strain>
    </source>
</reference>
<evidence type="ECO:0000313" key="2">
    <source>
        <dbReference type="Proteomes" id="UP000053660"/>
    </source>
</evidence>
<keyword evidence="2" id="KW-1185">Reference proteome</keyword>
<accession>A0A0B1T771</accession>
<protein>
    <submittedName>
        <fullName evidence="1">Uncharacterized protein</fullName>
    </submittedName>
</protein>
<gene>
    <name evidence="1" type="ORF">OESDEN_08120</name>
</gene>
<sequence>MASVVRYRCPRCFFGRAGFKGCEGQCRTVQHQHEKSFPGNVLCALAATTTGTRFNELRRWAKQKRLEFISDSFCWKWFKCCKPAIEEVYLSQQRKVLERVRMKYAEGEGLQLTADGAFNSRGYNALFGKVLLVDLKTKLILHTEVLHRSETNGNSSLMEQEGLRRLLRWLISKGWTIASLTMDRNL</sequence>
<dbReference type="PANTHER" id="PTHR31751:SF42">
    <property type="entry name" value="PROTEIN CBG10204"/>
    <property type="match status" value="1"/>
</dbReference>